<dbReference type="InterPro" id="IPR001138">
    <property type="entry name" value="Zn2Cys6_DnaBD"/>
</dbReference>
<keyword evidence="3" id="KW-0238">DNA-binding</keyword>
<dbReference type="CDD" id="cd00067">
    <property type="entry name" value="GAL4"/>
    <property type="match status" value="1"/>
</dbReference>
<comment type="caution">
    <text evidence="8">The sequence shown here is derived from an EMBL/GenBank/DDBJ whole genome shotgun (WGS) entry which is preliminary data.</text>
</comment>
<dbReference type="Proteomes" id="UP000309340">
    <property type="component" value="Unassembled WGS sequence"/>
</dbReference>
<evidence type="ECO:0000256" key="3">
    <source>
        <dbReference type="ARBA" id="ARBA00023125"/>
    </source>
</evidence>
<comment type="subcellular location">
    <subcellularLocation>
        <location evidence="1">Nucleus</location>
    </subcellularLocation>
</comment>
<dbReference type="PANTHER" id="PTHR47540:SF2">
    <property type="entry name" value="ZN(II)2CYS6 TRANSCRIPTION FACTOR (EUROFUNG)"/>
    <property type="match status" value="1"/>
</dbReference>
<dbReference type="GO" id="GO:0005634">
    <property type="term" value="C:nucleus"/>
    <property type="evidence" value="ECO:0007669"/>
    <property type="project" value="UniProtKB-SubCell"/>
</dbReference>
<dbReference type="InterPro" id="IPR051711">
    <property type="entry name" value="Stress_Response_Reg"/>
</dbReference>
<dbReference type="PANTHER" id="PTHR47540">
    <property type="entry name" value="THIAMINE REPRESSIBLE GENES REGULATORY PROTEIN THI5"/>
    <property type="match status" value="1"/>
</dbReference>
<dbReference type="InterPro" id="IPR036864">
    <property type="entry name" value="Zn2-C6_fun-type_DNA-bd_sf"/>
</dbReference>
<dbReference type="GO" id="GO:0008270">
    <property type="term" value="F:zinc ion binding"/>
    <property type="evidence" value="ECO:0007669"/>
    <property type="project" value="InterPro"/>
</dbReference>
<dbReference type="GO" id="GO:0045944">
    <property type="term" value="P:positive regulation of transcription by RNA polymerase II"/>
    <property type="evidence" value="ECO:0007669"/>
    <property type="project" value="TreeGrafter"/>
</dbReference>
<dbReference type="Gene3D" id="4.10.240.10">
    <property type="entry name" value="Zn(2)-C6 fungal-type DNA-binding domain"/>
    <property type="match status" value="1"/>
</dbReference>
<sequence>MDAPPRPPHAMGAPPPPPPPPPPHAMPSYAVYPPPTRSPNFADIAHQQATQWYPPPANADPGYDFDDAGGASPTQDDLANDDPSPEGREAKRRRIARACDMCRKKKIKCDGQAPKFATRLLIMLARWRLENT</sequence>
<evidence type="ECO:0000256" key="1">
    <source>
        <dbReference type="ARBA" id="ARBA00004123"/>
    </source>
</evidence>
<reference evidence="8 9" key="1">
    <citation type="submission" date="2017-03" db="EMBL/GenBank/DDBJ databases">
        <title>Genomes of endolithic fungi from Antarctica.</title>
        <authorList>
            <person name="Coleine C."/>
            <person name="Masonjones S."/>
            <person name="Stajich J.E."/>
        </authorList>
    </citation>
    <scope>NUCLEOTIDE SEQUENCE [LARGE SCALE GENOMIC DNA]</scope>
    <source>
        <strain evidence="8 9">CCFEE 5184</strain>
    </source>
</reference>
<feature type="region of interest" description="Disordered" evidence="6">
    <location>
        <begin position="1"/>
        <end position="92"/>
    </location>
</feature>
<evidence type="ECO:0000256" key="2">
    <source>
        <dbReference type="ARBA" id="ARBA00023015"/>
    </source>
</evidence>
<keyword evidence="9" id="KW-1185">Reference proteome</keyword>
<gene>
    <name evidence="8" type="ORF">B0A55_01878</name>
</gene>
<evidence type="ECO:0000256" key="4">
    <source>
        <dbReference type="ARBA" id="ARBA00023163"/>
    </source>
</evidence>
<organism evidence="8 9">
    <name type="scientific">Friedmanniomyces simplex</name>
    <dbReference type="NCBI Taxonomy" id="329884"/>
    <lineage>
        <taxon>Eukaryota</taxon>
        <taxon>Fungi</taxon>
        <taxon>Dikarya</taxon>
        <taxon>Ascomycota</taxon>
        <taxon>Pezizomycotina</taxon>
        <taxon>Dothideomycetes</taxon>
        <taxon>Dothideomycetidae</taxon>
        <taxon>Mycosphaerellales</taxon>
        <taxon>Teratosphaeriaceae</taxon>
        <taxon>Friedmanniomyces</taxon>
    </lineage>
</organism>
<accession>A0A4U0XVA7</accession>
<keyword evidence="2" id="KW-0805">Transcription regulation</keyword>
<protein>
    <recommendedName>
        <fullName evidence="7">Zn(2)-C6 fungal-type domain-containing protein</fullName>
    </recommendedName>
</protein>
<evidence type="ECO:0000259" key="7">
    <source>
        <dbReference type="Pfam" id="PF00172"/>
    </source>
</evidence>
<evidence type="ECO:0000256" key="6">
    <source>
        <dbReference type="SAM" id="MobiDB-lite"/>
    </source>
</evidence>
<dbReference type="OrthoDB" id="3794465at2759"/>
<dbReference type="GO" id="GO:0000981">
    <property type="term" value="F:DNA-binding transcription factor activity, RNA polymerase II-specific"/>
    <property type="evidence" value="ECO:0007669"/>
    <property type="project" value="InterPro"/>
</dbReference>
<dbReference type="SUPFAM" id="SSF57701">
    <property type="entry name" value="Zn2/Cys6 DNA-binding domain"/>
    <property type="match status" value="1"/>
</dbReference>
<feature type="compositionally biased region" description="Pro residues" evidence="6">
    <location>
        <begin position="1"/>
        <end position="25"/>
    </location>
</feature>
<name>A0A4U0XVA7_9PEZI</name>
<evidence type="ECO:0000256" key="5">
    <source>
        <dbReference type="ARBA" id="ARBA00023242"/>
    </source>
</evidence>
<dbReference type="GO" id="GO:0043565">
    <property type="term" value="F:sequence-specific DNA binding"/>
    <property type="evidence" value="ECO:0007669"/>
    <property type="project" value="TreeGrafter"/>
</dbReference>
<dbReference type="AlphaFoldDB" id="A0A4U0XVA7"/>
<dbReference type="Pfam" id="PF00172">
    <property type="entry name" value="Zn_clus"/>
    <property type="match status" value="1"/>
</dbReference>
<evidence type="ECO:0000313" key="8">
    <source>
        <dbReference type="EMBL" id="TKA80657.1"/>
    </source>
</evidence>
<dbReference type="STRING" id="329884.A0A4U0XVA7"/>
<keyword evidence="5" id="KW-0539">Nucleus</keyword>
<proteinExistence type="predicted"/>
<feature type="domain" description="Zn(2)-C6 fungal-type" evidence="7">
    <location>
        <begin position="97"/>
        <end position="114"/>
    </location>
</feature>
<dbReference type="EMBL" id="NAJQ01000066">
    <property type="protein sequence ID" value="TKA80657.1"/>
    <property type="molecule type" value="Genomic_DNA"/>
</dbReference>
<keyword evidence="4" id="KW-0804">Transcription</keyword>
<evidence type="ECO:0000313" key="9">
    <source>
        <dbReference type="Proteomes" id="UP000309340"/>
    </source>
</evidence>